<dbReference type="PANTHER" id="PTHR11067">
    <property type="entry name" value="INOSINE TRIPHOSPHATE PYROPHOSPHATASE/HAM1 PROTEIN"/>
    <property type="match status" value="1"/>
</dbReference>
<protein>
    <submittedName>
        <fullName evidence="3">Non-canonical purine NTP pyrophosphatase</fullName>
    </submittedName>
</protein>
<dbReference type="RefSeq" id="WP_108383660.1">
    <property type="nucleotide sequence ID" value="NZ_CP028858.1"/>
</dbReference>
<evidence type="ECO:0000256" key="2">
    <source>
        <dbReference type="ARBA" id="ARBA00022801"/>
    </source>
</evidence>
<dbReference type="Pfam" id="PF01725">
    <property type="entry name" value="Ham1p_like"/>
    <property type="match status" value="1"/>
</dbReference>
<organism evidence="3 4">
    <name type="scientific">Halococcoides cellulosivorans</name>
    <dbReference type="NCBI Taxonomy" id="1679096"/>
    <lineage>
        <taxon>Archaea</taxon>
        <taxon>Methanobacteriati</taxon>
        <taxon>Methanobacteriota</taxon>
        <taxon>Stenosarchaea group</taxon>
        <taxon>Halobacteria</taxon>
        <taxon>Halobacteriales</taxon>
        <taxon>Haloarculaceae</taxon>
        <taxon>Halococcoides</taxon>
    </lineage>
</organism>
<dbReference type="GeneID" id="36513119"/>
<dbReference type="KEGG" id="harc:HARCEL1_11390"/>
<dbReference type="PANTHER" id="PTHR11067:SF9">
    <property type="entry name" value="INOSINE TRIPHOSPHATE PYROPHOSPHATASE"/>
    <property type="match status" value="1"/>
</dbReference>
<dbReference type="CDD" id="cd00515">
    <property type="entry name" value="HAM1"/>
    <property type="match status" value="1"/>
</dbReference>
<evidence type="ECO:0000313" key="3">
    <source>
        <dbReference type="EMBL" id="AWB28262.1"/>
    </source>
</evidence>
<gene>
    <name evidence="3" type="ORF">HARCEL1_11390</name>
</gene>
<evidence type="ECO:0000256" key="1">
    <source>
        <dbReference type="ARBA" id="ARBA00008023"/>
    </source>
</evidence>
<dbReference type="SUPFAM" id="SSF52972">
    <property type="entry name" value="ITPase-like"/>
    <property type="match status" value="1"/>
</dbReference>
<keyword evidence="2" id="KW-0378">Hydrolase</keyword>
<name>A0A2R4X397_9EURY</name>
<reference evidence="3 4" key="1">
    <citation type="submission" date="2018-04" db="EMBL/GenBank/DDBJ databases">
        <title>Halococcoides cellulosivorans gen. nov., sp. nov., an extremely halophilic cellulose-utilizing haloarchaeon from hypersaline lakes.</title>
        <authorList>
            <person name="Sorokin D.Y."/>
            <person name="Toshchakov S.V."/>
            <person name="Samarov N.I."/>
            <person name="Korzhenkov A."/>
            <person name="Kublanov I.V."/>
        </authorList>
    </citation>
    <scope>NUCLEOTIDE SEQUENCE [LARGE SCALE GENOMIC DNA]</scope>
    <source>
        <strain evidence="3 4">HArcel1</strain>
    </source>
</reference>
<dbReference type="InterPro" id="IPR002637">
    <property type="entry name" value="RdgB/HAM1"/>
</dbReference>
<evidence type="ECO:0000313" key="4">
    <source>
        <dbReference type="Proteomes" id="UP000244727"/>
    </source>
</evidence>
<dbReference type="Gene3D" id="3.90.950.10">
    <property type="match status" value="1"/>
</dbReference>
<comment type="similarity">
    <text evidence="1">Belongs to the HAM1 NTPase family.</text>
</comment>
<dbReference type="GO" id="GO:0009143">
    <property type="term" value="P:nucleoside triphosphate catabolic process"/>
    <property type="evidence" value="ECO:0007669"/>
    <property type="project" value="InterPro"/>
</dbReference>
<dbReference type="GO" id="GO:0005737">
    <property type="term" value="C:cytoplasm"/>
    <property type="evidence" value="ECO:0007669"/>
    <property type="project" value="TreeGrafter"/>
</dbReference>
<sequence>MLTFVTGNAGKVREARRYLDQDVEQVSHDYVEIQSPDLAAIAARGAREAYAYVGGPVFVEDSGLFVEDLDGFPGPYSAYVEDTIGIEGVAELGAGSRATFRSVIAFCDGDAFARAPPGIDEGEGHTIVASVDAPVALLVGEVTGEIVQPRGSEGFGYDPIFEFEGETFAERSMEAKNEVSHRGRALEAFADWLA</sequence>
<keyword evidence="4" id="KW-1185">Reference proteome</keyword>
<dbReference type="AlphaFoldDB" id="A0A2R4X397"/>
<dbReference type="InterPro" id="IPR029001">
    <property type="entry name" value="ITPase-like_fam"/>
</dbReference>
<proteinExistence type="inferred from homology"/>
<accession>A0A2R4X397</accession>
<dbReference type="GO" id="GO:0047429">
    <property type="term" value="F:nucleoside triphosphate diphosphatase activity"/>
    <property type="evidence" value="ECO:0007669"/>
    <property type="project" value="InterPro"/>
</dbReference>
<dbReference type="Proteomes" id="UP000244727">
    <property type="component" value="Chromosome"/>
</dbReference>
<dbReference type="EMBL" id="CP028858">
    <property type="protein sequence ID" value="AWB28262.1"/>
    <property type="molecule type" value="Genomic_DNA"/>
</dbReference>